<sequence length="412" mass="45908">DTDCHKERFLKMTPDNVHQPPEVFRPGFVLWRGVGAVGGRPPTVGSRPIASALVLLFTWLFSKPQAVSKYVQLYTRRGYDVLQISSKLSHFLWPPNSKAFAVETFGVLRQQFSEYEHYIVHGMSIGAYNYTSCIMLANKRPDLYYGHFTGKLRACVMDSLTIGSLDHMVNGIATGASQRTLVRRAIQCTASVYFGLTHNTTVEAFNEGVDFFKQHPAQVPTLVFACRNDPMSDADFTRDHVVTASTETPFAELQMAPELNVFSERDVFHKDAIYRANRVEDSITTHSRGGRTSAAIDEHKSARMLGIPILMKFVESRGSCWWKLTGNTVMKSEDLDVAADIYRGASSECHEQDGQPTNLQAGGTASAEQIAEAGEKKEVKIEGVLKRGPVFPPVFSTPRLVVMYYLHTGDLQ</sequence>
<feature type="non-terminal residue" evidence="1">
    <location>
        <position position="1"/>
    </location>
</feature>
<keyword evidence="2" id="KW-1185">Reference proteome</keyword>
<dbReference type="InterPro" id="IPR008547">
    <property type="entry name" value="DUF829_TMEM53"/>
</dbReference>
<dbReference type="Pfam" id="PF05705">
    <property type="entry name" value="DUF829"/>
    <property type="match status" value="1"/>
</dbReference>
<dbReference type="PANTHER" id="PTHR20908:SF4">
    <property type="entry name" value="SI:DKEY-5I3.5"/>
    <property type="match status" value="1"/>
</dbReference>
<comment type="caution">
    <text evidence="1">The sequence shown here is derived from an EMBL/GenBank/DDBJ whole genome shotgun (WGS) entry which is preliminary data.</text>
</comment>
<dbReference type="AlphaFoldDB" id="A0ABD0LQQ0"/>
<accession>A0ABD0LQQ0</accession>
<dbReference type="PANTHER" id="PTHR20908">
    <property type="entry name" value="LD15586P"/>
    <property type="match status" value="1"/>
</dbReference>
<evidence type="ECO:0000313" key="2">
    <source>
        <dbReference type="Proteomes" id="UP001519460"/>
    </source>
</evidence>
<dbReference type="Proteomes" id="UP001519460">
    <property type="component" value="Unassembled WGS sequence"/>
</dbReference>
<reference evidence="1 2" key="1">
    <citation type="journal article" date="2023" name="Sci. Data">
        <title>Genome assembly of the Korean intertidal mud-creeper Batillaria attramentaria.</title>
        <authorList>
            <person name="Patra A.K."/>
            <person name="Ho P.T."/>
            <person name="Jun S."/>
            <person name="Lee S.J."/>
            <person name="Kim Y."/>
            <person name="Won Y.J."/>
        </authorList>
    </citation>
    <scope>NUCLEOTIDE SEQUENCE [LARGE SCALE GENOMIC DNA]</scope>
    <source>
        <strain evidence="1">Wonlab-2016</strain>
    </source>
</reference>
<evidence type="ECO:0000313" key="1">
    <source>
        <dbReference type="EMBL" id="KAK7501667.1"/>
    </source>
</evidence>
<protein>
    <submittedName>
        <fullName evidence="1">Uncharacterized protein</fullName>
    </submittedName>
</protein>
<organism evidence="1 2">
    <name type="scientific">Batillaria attramentaria</name>
    <dbReference type="NCBI Taxonomy" id="370345"/>
    <lineage>
        <taxon>Eukaryota</taxon>
        <taxon>Metazoa</taxon>
        <taxon>Spiralia</taxon>
        <taxon>Lophotrochozoa</taxon>
        <taxon>Mollusca</taxon>
        <taxon>Gastropoda</taxon>
        <taxon>Caenogastropoda</taxon>
        <taxon>Sorbeoconcha</taxon>
        <taxon>Cerithioidea</taxon>
        <taxon>Batillariidae</taxon>
        <taxon>Batillaria</taxon>
    </lineage>
</organism>
<dbReference type="EMBL" id="JACVVK020000030">
    <property type="protein sequence ID" value="KAK7501667.1"/>
    <property type="molecule type" value="Genomic_DNA"/>
</dbReference>
<gene>
    <name evidence="1" type="ORF">BaRGS_00007098</name>
</gene>
<name>A0ABD0LQQ0_9CAEN</name>
<feature type="non-terminal residue" evidence="1">
    <location>
        <position position="412"/>
    </location>
</feature>
<proteinExistence type="predicted"/>